<dbReference type="RefSeq" id="WP_317642338.1">
    <property type="nucleotide sequence ID" value="NZ_AP026800.1"/>
</dbReference>
<gene>
    <name evidence="2" type="ORF">KIMH_09400</name>
</gene>
<evidence type="ECO:0000313" key="3">
    <source>
        <dbReference type="Proteomes" id="UP001321748"/>
    </source>
</evidence>
<accession>A0ABM8BD41</accession>
<proteinExistence type="predicted"/>
<dbReference type="Proteomes" id="UP001321748">
    <property type="component" value="Chromosome"/>
</dbReference>
<keyword evidence="3" id="KW-1185">Reference proteome</keyword>
<feature type="transmembrane region" description="Helical" evidence="1">
    <location>
        <begin position="12"/>
        <end position="31"/>
    </location>
</feature>
<feature type="transmembrane region" description="Helical" evidence="1">
    <location>
        <begin position="111"/>
        <end position="132"/>
    </location>
</feature>
<dbReference type="EMBL" id="AP026800">
    <property type="protein sequence ID" value="BDR54829.1"/>
    <property type="molecule type" value="Genomic_DNA"/>
</dbReference>
<evidence type="ECO:0000313" key="2">
    <source>
        <dbReference type="EMBL" id="BDR54829.1"/>
    </source>
</evidence>
<feature type="transmembrane region" description="Helical" evidence="1">
    <location>
        <begin position="61"/>
        <end position="83"/>
    </location>
</feature>
<sequence length="155" mass="16459">MSTQRIALSMKPWSYFASLVVGALSGLIGTLSHRMGATMPVPYGLIIAFVLLLSSSWWARLVAGIIGSGLHIIGACGIIWLFMGYGPGGDVLIPIASPAFTTLFDRNAGSIWMFGALLLQVLLLLFPARWFADHSSEPLQAAPAQAALTTESEPA</sequence>
<organism evidence="2 3">
    <name type="scientific">Bombiscardovia apis</name>
    <dbReference type="NCBI Taxonomy" id="2932182"/>
    <lineage>
        <taxon>Bacteria</taxon>
        <taxon>Bacillati</taxon>
        <taxon>Actinomycetota</taxon>
        <taxon>Actinomycetes</taxon>
        <taxon>Bifidobacteriales</taxon>
        <taxon>Bifidobacteriaceae</taxon>
        <taxon>Bombiscardovia</taxon>
    </lineage>
</organism>
<evidence type="ECO:0008006" key="4">
    <source>
        <dbReference type="Google" id="ProtNLM"/>
    </source>
</evidence>
<keyword evidence="1" id="KW-0812">Transmembrane</keyword>
<keyword evidence="1" id="KW-1133">Transmembrane helix</keyword>
<protein>
    <recommendedName>
        <fullName evidence="4">Alcohol dehydrogenase</fullName>
    </recommendedName>
</protein>
<keyword evidence="1" id="KW-0472">Membrane</keyword>
<reference evidence="2 3" key="1">
    <citation type="journal article" date="2023" name="Microbiol. Spectr.">
        <title>Symbiosis of Carpenter Bees with Uncharacterized Lactic Acid Bacteria Showing NAD Auxotrophy.</title>
        <authorList>
            <person name="Kawasaki S."/>
            <person name="Ozawa K."/>
            <person name="Mori T."/>
            <person name="Yamamoto A."/>
            <person name="Ito M."/>
            <person name="Ohkuma M."/>
            <person name="Sakamoto M."/>
            <person name="Matsutani M."/>
        </authorList>
    </citation>
    <scope>NUCLEOTIDE SEQUENCE [LARGE SCALE GENOMIC DNA]</scope>
    <source>
        <strain evidence="2 3">KimH</strain>
    </source>
</reference>
<name>A0ABM8BD41_9BIFI</name>
<feature type="transmembrane region" description="Helical" evidence="1">
    <location>
        <begin position="37"/>
        <end position="54"/>
    </location>
</feature>
<evidence type="ECO:0000256" key="1">
    <source>
        <dbReference type="SAM" id="Phobius"/>
    </source>
</evidence>